<comment type="caution">
    <text evidence="1">The sequence shown here is derived from an EMBL/GenBank/DDBJ whole genome shotgun (WGS) entry which is preliminary data.</text>
</comment>
<dbReference type="OrthoDB" id="5146855at2"/>
<dbReference type="Gene3D" id="3.40.830.10">
    <property type="entry name" value="LigB-like"/>
    <property type="match status" value="1"/>
</dbReference>
<dbReference type="EMBL" id="SDWW01000005">
    <property type="protein sequence ID" value="RYV52454.1"/>
    <property type="molecule type" value="Genomic_DNA"/>
</dbReference>
<dbReference type="RefSeq" id="WP_130101194.1">
    <property type="nucleotide sequence ID" value="NZ_SDWW01000005.1"/>
</dbReference>
<evidence type="ECO:0000313" key="2">
    <source>
        <dbReference type="Proteomes" id="UP000293764"/>
    </source>
</evidence>
<keyword evidence="2" id="KW-1185">Reference proteome</keyword>
<accession>A0A4V1ZHL4</accession>
<protein>
    <recommendedName>
        <fullName evidence="3">Extradiol ring-cleavage dioxygenase class III enzyme subunit B domain-containing protein</fullName>
    </recommendedName>
</protein>
<reference evidence="1 2" key="1">
    <citation type="submission" date="2019-01" db="EMBL/GenBank/DDBJ databases">
        <title>Novel species of Cellulomonas.</title>
        <authorList>
            <person name="Liu Q."/>
            <person name="Xin Y.-H."/>
        </authorList>
    </citation>
    <scope>NUCLEOTIDE SEQUENCE [LARGE SCALE GENOMIC DNA]</scope>
    <source>
        <strain evidence="1 2">HLT2-17</strain>
    </source>
</reference>
<dbReference type="Proteomes" id="UP000293764">
    <property type="component" value="Unassembled WGS sequence"/>
</dbReference>
<name>A0A4V1ZHL4_9MICO</name>
<proteinExistence type="predicted"/>
<evidence type="ECO:0008006" key="3">
    <source>
        <dbReference type="Google" id="ProtNLM"/>
    </source>
</evidence>
<sequence>MLAIAALVPDTALLVPGAAGRASVLPEVRRAAVDAAGELVRARPDRVVVVSPGPADRRLAAPLRPSLAAAGIDDATLGWSIPDAGAGAGEIVVPAIGAGVALLLLAHAGWTGPVTVAEVASSSTDPTRAAALRALGAELVAGPDRTALLVAGSLGARHGPHAPAAEDDRAAPFDTATLADLALGDPLARQRLAQIPAELAAELLVSGWAPLQVLVGAAGDAAPYAAEVRHASAPLGVTYAVAVWRGVQP</sequence>
<evidence type="ECO:0000313" key="1">
    <source>
        <dbReference type="EMBL" id="RYV52454.1"/>
    </source>
</evidence>
<dbReference type="AlphaFoldDB" id="A0A4V1ZHL4"/>
<organism evidence="1 2">
    <name type="scientific">Pengzhenrongella frigida</name>
    <dbReference type="NCBI Taxonomy" id="1259133"/>
    <lineage>
        <taxon>Bacteria</taxon>
        <taxon>Bacillati</taxon>
        <taxon>Actinomycetota</taxon>
        <taxon>Actinomycetes</taxon>
        <taxon>Micrococcales</taxon>
        <taxon>Pengzhenrongella</taxon>
    </lineage>
</organism>
<gene>
    <name evidence="1" type="ORF">EUA98_03050</name>
</gene>